<proteinExistence type="predicted"/>
<sequence>MEDPIIYLRNARFSGTVLAVNQETLESIRISAKQGASEISTFVYGSPSKSPAESTLDHLGIFDSMGFVICSKRSFDEVKDKAFNFLKSSIENPSFFSNL</sequence>
<gene>
    <name evidence="1" type="ORF">EGI31_14130</name>
</gene>
<dbReference type="RefSeq" id="WP_255037848.1">
    <property type="nucleotide sequence ID" value="NZ_RJUF01000060.1"/>
</dbReference>
<evidence type="ECO:0000313" key="2">
    <source>
        <dbReference type="Proteomes" id="UP001204144"/>
    </source>
</evidence>
<name>A0AAE3H4K1_9BACT</name>
<dbReference type="Proteomes" id="UP001204144">
    <property type="component" value="Unassembled WGS sequence"/>
</dbReference>
<protein>
    <submittedName>
        <fullName evidence="1">Uncharacterized protein</fullName>
    </submittedName>
</protein>
<reference evidence="1 2" key="1">
    <citation type="submission" date="2018-11" db="EMBL/GenBank/DDBJ databases">
        <title>Novel bacteria species description.</title>
        <authorList>
            <person name="Han J.-H."/>
        </authorList>
    </citation>
    <scope>NUCLEOTIDE SEQUENCE [LARGE SCALE GENOMIC DNA]</scope>
    <source>
        <strain evidence="1 2">KCTC23259</strain>
    </source>
</reference>
<accession>A0AAE3H4K1</accession>
<keyword evidence="2" id="KW-1185">Reference proteome</keyword>
<comment type="caution">
    <text evidence="1">The sequence shown here is derived from an EMBL/GenBank/DDBJ whole genome shotgun (WGS) entry which is preliminary data.</text>
</comment>
<evidence type="ECO:0000313" key="1">
    <source>
        <dbReference type="EMBL" id="MCP9764090.1"/>
    </source>
</evidence>
<dbReference type="EMBL" id="RJUF01000060">
    <property type="protein sequence ID" value="MCP9764090.1"/>
    <property type="molecule type" value="Genomic_DNA"/>
</dbReference>
<dbReference type="AlphaFoldDB" id="A0AAE3H4K1"/>
<organism evidence="1 2">
    <name type="scientific">Lacihabitans soyangensis</name>
    <dbReference type="NCBI Taxonomy" id="869394"/>
    <lineage>
        <taxon>Bacteria</taxon>
        <taxon>Pseudomonadati</taxon>
        <taxon>Bacteroidota</taxon>
        <taxon>Cytophagia</taxon>
        <taxon>Cytophagales</taxon>
        <taxon>Leadbetterellaceae</taxon>
        <taxon>Lacihabitans</taxon>
    </lineage>
</organism>